<keyword evidence="6" id="KW-1185">Reference proteome</keyword>
<dbReference type="Pfam" id="PF13641">
    <property type="entry name" value="Glyco_tranf_2_3"/>
    <property type="match status" value="1"/>
</dbReference>
<dbReference type="PANTHER" id="PTHR43630:SF1">
    <property type="entry name" value="POLY-BETA-1,6-N-ACETYL-D-GLUCOSAMINE SYNTHASE"/>
    <property type="match status" value="1"/>
</dbReference>
<feature type="transmembrane region" description="Helical" evidence="4">
    <location>
        <begin position="319"/>
        <end position="336"/>
    </location>
</feature>
<reference evidence="5 6" key="1">
    <citation type="submission" date="2017-05" db="EMBL/GenBank/DDBJ databases">
        <authorList>
            <person name="Varghese N."/>
            <person name="Submissions S."/>
        </authorList>
    </citation>
    <scope>NUCLEOTIDE SEQUENCE [LARGE SCALE GENOMIC DNA]</scope>
    <source>
        <strain evidence="5 6">DSM 25457</strain>
    </source>
</reference>
<dbReference type="CDD" id="cd06423">
    <property type="entry name" value="CESA_like"/>
    <property type="match status" value="1"/>
</dbReference>
<protein>
    <submittedName>
        <fullName evidence="5">Glycosyltransferase, catalytic subunit of cellulose synthase and poly-beta-1,6-N-acetylglucosamine synthase</fullName>
    </submittedName>
</protein>
<dbReference type="PANTHER" id="PTHR43630">
    <property type="entry name" value="POLY-BETA-1,6-N-ACETYL-D-GLUCOSAMINE SYNTHASE"/>
    <property type="match status" value="1"/>
</dbReference>
<feature type="transmembrane region" description="Helical" evidence="4">
    <location>
        <begin position="348"/>
        <end position="369"/>
    </location>
</feature>
<accession>A0ABY1QNP3</accession>
<keyword evidence="4" id="KW-1133">Transmembrane helix</keyword>
<evidence type="ECO:0000256" key="1">
    <source>
        <dbReference type="ARBA" id="ARBA00006739"/>
    </source>
</evidence>
<comment type="caution">
    <text evidence="5">The sequence shown here is derived from an EMBL/GenBank/DDBJ whole genome shotgun (WGS) entry which is preliminary data.</text>
</comment>
<evidence type="ECO:0000256" key="3">
    <source>
        <dbReference type="ARBA" id="ARBA00022679"/>
    </source>
</evidence>
<comment type="similarity">
    <text evidence="1">Belongs to the glycosyltransferase 2 family.</text>
</comment>
<keyword evidence="4" id="KW-0812">Transmembrane</keyword>
<sequence>MLNDWNHWLSSLQTDQWLFALLPLLLFDGLRYSLGSLAIWLYDFAREVGITLLGNRKEPRFGYCPSVCVVIAGLNEAETLPHTLRSVWNSYPQLEIIVVDDGSRDAMSRVATDFARDHAGVTVLKKNNRGGKSSALNFALPFTTAEILVGVDSDSHVGENAIWEIVQPFANAEVGAVSAAVVARNTHASLVSRLQALEYLGSIFLGRLLSDRFGTLGIVSGAFGAFRRDALSRTGGWDVGPGEDGDLTLRIRKSGYQVAFAPYAQCFTNVPTAAMSLIKQRRRWEWALITLECRKHVDLANPLSKNFCINNLTMLMDRWTFNLALQFGFWAYMGWLCVHANNDTWKLFFLYYLVFVAMNVIQIAVVLYYSNDRRRDLSAGFAIPLMPLYQVALRAVMFYGILEELFFRSSHHDNFVPEHVRRTTWHW</sequence>
<dbReference type="Gene3D" id="3.90.550.10">
    <property type="entry name" value="Spore Coat Polysaccharide Biosynthesis Protein SpsA, Chain A"/>
    <property type="match status" value="1"/>
</dbReference>
<evidence type="ECO:0000313" key="5">
    <source>
        <dbReference type="EMBL" id="SMP76398.1"/>
    </source>
</evidence>
<keyword evidence="4" id="KW-0472">Membrane</keyword>
<feature type="transmembrane region" description="Helical" evidence="4">
    <location>
        <begin position="20"/>
        <end position="42"/>
    </location>
</feature>
<organism evidence="5 6">
    <name type="scientific">Neorhodopirellula lusitana</name>
    <dbReference type="NCBI Taxonomy" id="445327"/>
    <lineage>
        <taxon>Bacteria</taxon>
        <taxon>Pseudomonadati</taxon>
        <taxon>Planctomycetota</taxon>
        <taxon>Planctomycetia</taxon>
        <taxon>Pirellulales</taxon>
        <taxon>Pirellulaceae</taxon>
        <taxon>Neorhodopirellula</taxon>
    </lineage>
</organism>
<gene>
    <name evidence="5" type="ORF">SAMN06265222_12132</name>
</gene>
<dbReference type="InterPro" id="IPR029044">
    <property type="entry name" value="Nucleotide-diphossugar_trans"/>
</dbReference>
<feature type="transmembrane region" description="Helical" evidence="4">
    <location>
        <begin position="381"/>
        <end position="402"/>
    </location>
</feature>
<dbReference type="EMBL" id="FXUG01000021">
    <property type="protein sequence ID" value="SMP76398.1"/>
    <property type="molecule type" value="Genomic_DNA"/>
</dbReference>
<dbReference type="Proteomes" id="UP001158067">
    <property type="component" value="Unassembled WGS sequence"/>
</dbReference>
<proteinExistence type="inferred from homology"/>
<keyword evidence="2" id="KW-0328">Glycosyltransferase</keyword>
<evidence type="ECO:0000313" key="6">
    <source>
        <dbReference type="Proteomes" id="UP001158067"/>
    </source>
</evidence>
<name>A0ABY1QNP3_9BACT</name>
<keyword evidence="3" id="KW-0808">Transferase</keyword>
<evidence type="ECO:0000256" key="4">
    <source>
        <dbReference type="SAM" id="Phobius"/>
    </source>
</evidence>
<evidence type="ECO:0000256" key="2">
    <source>
        <dbReference type="ARBA" id="ARBA00022676"/>
    </source>
</evidence>
<dbReference type="SUPFAM" id="SSF53448">
    <property type="entry name" value="Nucleotide-diphospho-sugar transferases"/>
    <property type="match status" value="1"/>
</dbReference>
<dbReference type="RefSeq" id="WP_283435210.1">
    <property type="nucleotide sequence ID" value="NZ_FXUG01000021.1"/>
</dbReference>